<organism evidence="3">
    <name type="scientific">Echinostoma caproni</name>
    <dbReference type="NCBI Taxonomy" id="27848"/>
    <lineage>
        <taxon>Eukaryota</taxon>
        <taxon>Metazoa</taxon>
        <taxon>Spiralia</taxon>
        <taxon>Lophotrochozoa</taxon>
        <taxon>Platyhelminthes</taxon>
        <taxon>Trematoda</taxon>
        <taxon>Digenea</taxon>
        <taxon>Plagiorchiida</taxon>
        <taxon>Echinostomata</taxon>
        <taxon>Echinostomatoidea</taxon>
        <taxon>Echinostomatidae</taxon>
        <taxon>Echinostoma</taxon>
    </lineage>
</organism>
<keyword evidence="2" id="KW-1185">Reference proteome</keyword>
<evidence type="ECO:0000313" key="3">
    <source>
        <dbReference type="WBParaSite" id="ECPE_0001417001-mRNA-1"/>
    </source>
</evidence>
<accession>A0A183B4J5</accession>
<dbReference type="EMBL" id="UZAN01056771">
    <property type="protein sequence ID" value="VDP91402.1"/>
    <property type="molecule type" value="Genomic_DNA"/>
</dbReference>
<gene>
    <name evidence="1" type="ORF">ECPE_LOCUS14130</name>
</gene>
<dbReference type="Proteomes" id="UP000272942">
    <property type="component" value="Unassembled WGS sequence"/>
</dbReference>
<reference evidence="3" key="1">
    <citation type="submission" date="2016-06" db="UniProtKB">
        <authorList>
            <consortium name="WormBaseParasite"/>
        </authorList>
    </citation>
    <scope>IDENTIFICATION</scope>
</reference>
<sequence length="110" mass="12564">MLRYGHHLNALPLIMYFGTRIDTCNALLLSQLAERLLAAQLERIDVLQGEGDNAERRHLGTFRYYLVPQFANKRLRLPRVFLSTSGNETLGGCAHFQTRKKTYRKAVNSG</sequence>
<dbReference type="AlphaFoldDB" id="A0A183B4J5"/>
<proteinExistence type="predicted"/>
<evidence type="ECO:0000313" key="1">
    <source>
        <dbReference type="EMBL" id="VDP91402.1"/>
    </source>
</evidence>
<reference evidence="1 2" key="2">
    <citation type="submission" date="2018-11" db="EMBL/GenBank/DDBJ databases">
        <authorList>
            <consortium name="Pathogen Informatics"/>
        </authorList>
    </citation>
    <scope>NUCLEOTIDE SEQUENCE [LARGE SCALE GENOMIC DNA]</scope>
    <source>
        <strain evidence="1 2">Egypt</strain>
    </source>
</reference>
<name>A0A183B4J5_9TREM</name>
<dbReference type="WBParaSite" id="ECPE_0001417001-mRNA-1">
    <property type="protein sequence ID" value="ECPE_0001417001-mRNA-1"/>
    <property type="gene ID" value="ECPE_0001417001"/>
</dbReference>
<evidence type="ECO:0000313" key="2">
    <source>
        <dbReference type="Proteomes" id="UP000272942"/>
    </source>
</evidence>
<protein>
    <submittedName>
        <fullName evidence="3">CRISPR-associated protein Cas1</fullName>
    </submittedName>
</protein>